<gene>
    <name evidence="1" type="ORF">FA15DRAFT_696693</name>
</gene>
<evidence type="ECO:0000313" key="2">
    <source>
        <dbReference type="Proteomes" id="UP000307440"/>
    </source>
</evidence>
<name>A0A5C3KLL8_COPMA</name>
<keyword evidence="2" id="KW-1185">Reference proteome</keyword>
<dbReference type="AlphaFoldDB" id="A0A5C3KLL8"/>
<sequence>MVVQRPEVQKGWETNLVLAGRGRVPVLRVKTAGGGSTVGSEYTVAGVPPRNEPVLLVQVDNVVDGDRERGFAGEEARVYSVELGIGIQVVVDKGAELGHRDMVAMLKAKMIHELDQTGSSLCRNRPVKVWFVALSVVDVVSANRWHVMLNTGVERWSSPFSSLLFHTHLLQKAAALEDKEFD</sequence>
<dbReference type="Proteomes" id="UP000307440">
    <property type="component" value="Unassembled WGS sequence"/>
</dbReference>
<evidence type="ECO:0000313" key="1">
    <source>
        <dbReference type="EMBL" id="TFK20885.1"/>
    </source>
</evidence>
<dbReference type="EMBL" id="ML210285">
    <property type="protein sequence ID" value="TFK20885.1"/>
    <property type="molecule type" value="Genomic_DNA"/>
</dbReference>
<reference evidence="1 2" key="1">
    <citation type="journal article" date="2019" name="Nat. Ecol. Evol.">
        <title>Megaphylogeny resolves global patterns of mushroom evolution.</title>
        <authorList>
            <person name="Varga T."/>
            <person name="Krizsan K."/>
            <person name="Foldi C."/>
            <person name="Dima B."/>
            <person name="Sanchez-Garcia M."/>
            <person name="Sanchez-Ramirez S."/>
            <person name="Szollosi G.J."/>
            <person name="Szarkandi J.G."/>
            <person name="Papp V."/>
            <person name="Albert L."/>
            <person name="Andreopoulos W."/>
            <person name="Angelini C."/>
            <person name="Antonin V."/>
            <person name="Barry K.W."/>
            <person name="Bougher N.L."/>
            <person name="Buchanan P."/>
            <person name="Buyck B."/>
            <person name="Bense V."/>
            <person name="Catcheside P."/>
            <person name="Chovatia M."/>
            <person name="Cooper J."/>
            <person name="Damon W."/>
            <person name="Desjardin D."/>
            <person name="Finy P."/>
            <person name="Geml J."/>
            <person name="Haridas S."/>
            <person name="Hughes K."/>
            <person name="Justo A."/>
            <person name="Karasinski D."/>
            <person name="Kautmanova I."/>
            <person name="Kiss B."/>
            <person name="Kocsube S."/>
            <person name="Kotiranta H."/>
            <person name="LaButti K.M."/>
            <person name="Lechner B.E."/>
            <person name="Liimatainen K."/>
            <person name="Lipzen A."/>
            <person name="Lukacs Z."/>
            <person name="Mihaltcheva S."/>
            <person name="Morgado L.N."/>
            <person name="Niskanen T."/>
            <person name="Noordeloos M.E."/>
            <person name="Ohm R.A."/>
            <person name="Ortiz-Santana B."/>
            <person name="Ovrebo C."/>
            <person name="Racz N."/>
            <person name="Riley R."/>
            <person name="Savchenko A."/>
            <person name="Shiryaev A."/>
            <person name="Soop K."/>
            <person name="Spirin V."/>
            <person name="Szebenyi C."/>
            <person name="Tomsovsky M."/>
            <person name="Tulloss R.E."/>
            <person name="Uehling J."/>
            <person name="Grigoriev I.V."/>
            <person name="Vagvolgyi C."/>
            <person name="Papp T."/>
            <person name="Martin F.M."/>
            <person name="Miettinen O."/>
            <person name="Hibbett D.S."/>
            <person name="Nagy L.G."/>
        </authorList>
    </citation>
    <scope>NUCLEOTIDE SEQUENCE [LARGE SCALE GENOMIC DNA]</scope>
    <source>
        <strain evidence="1 2">CBS 121175</strain>
    </source>
</reference>
<proteinExistence type="predicted"/>
<organism evidence="1 2">
    <name type="scientific">Coprinopsis marcescibilis</name>
    <name type="common">Agaric fungus</name>
    <name type="synonym">Psathyrella marcescibilis</name>
    <dbReference type="NCBI Taxonomy" id="230819"/>
    <lineage>
        <taxon>Eukaryota</taxon>
        <taxon>Fungi</taxon>
        <taxon>Dikarya</taxon>
        <taxon>Basidiomycota</taxon>
        <taxon>Agaricomycotina</taxon>
        <taxon>Agaricomycetes</taxon>
        <taxon>Agaricomycetidae</taxon>
        <taxon>Agaricales</taxon>
        <taxon>Agaricineae</taxon>
        <taxon>Psathyrellaceae</taxon>
        <taxon>Coprinopsis</taxon>
    </lineage>
</organism>
<accession>A0A5C3KLL8</accession>
<protein>
    <submittedName>
        <fullName evidence="1">Uncharacterized protein</fullName>
    </submittedName>
</protein>